<gene>
    <name evidence="1" type="ORF">BDQ12DRAFT_618010</name>
</gene>
<accession>A0A5C3LGL0</accession>
<evidence type="ECO:0008006" key="3">
    <source>
        <dbReference type="Google" id="ProtNLM"/>
    </source>
</evidence>
<evidence type="ECO:0000313" key="1">
    <source>
        <dbReference type="EMBL" id="TFK31900.1"/>
    </source>
</evidence>
<dbReference type="STRING" id="68775.A0A5C3LGL0"/>
<reference evidence="1 2" key="1">
    <citation type="journal article" date="2019" name="Nat. Ecol. Evol.">
        <title>Megaphylogeny resolves global patterns of mushroom evolution.</title>
        <authorList>
            <person name="Varga T."/>
            <person name="Krizsan K."/>
            <person name="Foldi C."/>
            <person name="Dima B."/>
            <person name="Sanchez-Garcia M."/>
            <person name="Sanchez-Ramirez S."/>
            <person name="Szollosi G.J."/>
            <person name="Szarkandi J.G."/>
            <person name="Papp V."/>
            <person name="Albert L."/>
            <person name="Andreopoulos W."/>
            <person name="Angelini C."/>
            <person name="Antonin V."/>
            <person name="Barry K.W."/>
            <person name="Bougher N.L."/>
            <person name="Buchanan P."/>
            <person name="Buyck B."/>
            <person name="Bense V."/>
            <person name="Catcheside P."/>
            <person name="Chovatia M."/>
            <person name="Cooper J."/>
            <person name="Damon W."/>
            <person name="Desjardin D."/>
            <person name="Finy P."/>
            <person name="Geml J."/>
            <person name="Haridas S."/>
            <person name="Hughes K."/>
            <person name="Justo A."/>
            <person name="Karasinski D."/>
            <person name="Kautmanova I."/>
            <person name="Kiss B."/>
            <person name="Kocsube S."/>
            <person name="Kotiranta H."/>
            <person name="LaButti K.M."/>
            <person name="Lechner B.E."/>
            <person name="Liimatainen K."/>
            <person name="Lipzen A."/>
            <person name="Lukacs Z."/>
            <person name="Mihaltcheva S."/>
            <person name="Morgado L.N."/>
            <person name="Niskanen T."/>
            <person name="Noordeloos M.E."/>
            <person name="Ohm R.A."/>
            <person name="Ortiz-Santana B."/>
            <person name="Ovrebo C."/>
            <person name="Racz N."/>
            <person name="Riley R."/>
            <person name="Savchenko A."/>
            <person name="Shiryaev A."/>
            <person name="Soop K."/>
            <person name="Spirin V."/>
            <person name="Szebenyi C."/>
            <person name="Tomsovsky M."/>
            <person name="Tulloss R.E."/>
            <person name="Uehling J."/>
            <person name="Grigoriev I.V."/>
            <person name="Vagvolgyi C."/>
            <person name="Papp T."/>
            <person name="Martin F.M."/>
            <person name="Miettinen O."/>
            <person name="Hibbett D.S."/>
            <person name="Nagy L.G."/>
        </authorList>
    </citation>
    <scope>NUCLEOTIDE SEQUENCE [LARGE SCALE GENOMIC DNA]</scope>
    <source>
        <strain evidence="1 2">CBS 166.37</strain>
    </source>
</reference>
<name>A0A5C3LGL0_9AGAR</name>
<dbReference type="OrthoDB" id="9983919at2759"/>
<proteinExistence type="predicted"/>
<dbReference type="AlphaFoldDB" id="A0A5C3LGL0"/>
<protein>
    <recommendedName>
        <fullName evidence="3">Hemerythrin-like domain-containing protein</fullName>
    </recommendedName>
</protein>
<dbReference type="Proteomes" id="UP000308652">
    <property type="component" value="Unassembled WGS sequence"/>
</dbReference>
<sequence>IARDYHTIYALRDQHLAAAGMVDQQIVLGRQLMWEFARHLVIEKILVHPLYVKYAGEEMGGKLVEFDGRKHAAMRDDLIRIMELHVEPCDTQLEDMLEKVLGHLHRHNGSEEASDVPILEKMMSPQEAQETAQALDMSKGFFQLEKYVHLFNL</sequence>
<evidence type="ECO:0000313" key="2">
    <source>
        <dbReference type="Proteomes" id="UP000308652"/>
    </source>
</evidence>
<keyword evidence="2" id="KW-1185">Reference proteome</keyword>
<feature type="non-terminal residue" evidence="1">
    <location>
        <position position="1"/>
    </location>
</feature>
<organism evidence="1 2">
    <name type="scientific">Crucibulum laeve</name>
    <dbReference type="NCBI Taxonomy" id="68775"/>
    <lineage>
        <taxon>Eukaryota</taxon>
        <taxon>Fungi</taxon>
        <taxon>Dikarya</taxon>
        <taxon>Basidiomycota</taxon>
        <taxon>Agaricomycotina</taxon>
        <taxon>Agaricomycetes</taxon>
        <taxon>Agaricomycetidae</taxon>
        <taxon>Agaricales</taxon>
        <taxon>Agaricineae</taxon>
        <taxon>Nidulariaceae</taxon>
        <taxon>Crucibulum</taxon>
    </lineage>
</organism>
<dbReference type="EMBL" id="ML213697">
    <property type="protein sequence ID" value="TFK31900.1"/>
    <property type="molecule type" value="Genomic_DNA"/>
</dbReference>